<evidence type="ECO:0000313" key="2">
    <source>
        <dbReference type="Proteomes" id="UP001432027"/>
    </source>
</evidence>
<gene>
    <name evidence="1" type="ORF">PENTCL1PPCAC_19199</name>
</gene>
<evidence type="ECO:0000313" key="1">
    <source>
        <dbReference type="EMBL" id="GMS97024.1"/>
    </source>
</evidence>
<dbReference type="EMBL" id="BTSX01000004">
    <property type="protein sequence ID" value="GMS97024.1"/>
    <property type="molecule type" value="Genomic_DNA"/>
</dbReference>
<keyword evidence="2" id="KW-1185">Reference proteome</keyword>
<accession>A0AAV5TS28</accession>
<feature type="non-terminal residue" evidence="1">
    <location>
        <position position="131"/>
    </location>
</feature>
<organism evidence="1 2">
    <name type="scientific">Pristionchus entomophagus</name>
    <dbReference type="NCBI Taxonomy" id="358040"/>
    <lineage>
        <taxon>Eukaryota</taxon>
        <taxon>Metazoa</taxon>
        <taxon>Ecdysozoa</taxon>
        <taxon>Nematoda</taxon>
        <taxon>Chromadorea</taxon>
        <taxon>Rhabditida</taxon>
        <taxon>Rhabditina</taxon>
        <taxon>Diplogasteromorpha</taxon>
        <taxon>Diplogasteroidea</taxon>
        <taxon>Neodiplogasteridae</taxon>
        <taxon>Pristionchus</taxon>
    </lineage>
</organism>
<name>A0AAV5TS28_9BILA</name>
<proteinExistence type="predicted"/>
<feature type="non-terminal residue" evidence="1">
    <location>
        <position position="1"/>
    </location>
</feature>
<reference evidence="1" key="1">
    <citation type="submission" date="2023-10" db="EMBL/GenBank/DDBJ databases">
        <title>Genome assembly of Pristionchus species.</title>
        <authorList>
            <person name="Yoshida K."/>
            <person name="Sommer R.J."/>
        </authorList>
    </citation>
    <scope>NUCLEOTIDE SEQUENCE</scope>
    <source>
        <strain evidence="1">RS0144</strain>
    </source>
</reference>
<sequence>FSAVFASSSNSSALCFFCSKFFVIAIRRLTASLLSLVALNTSSVAFSEIWSCIVPTRAETFILRMETTSLTCFSVVSEVGSSVIRFLRNSSSSLSAFCTSCTTNASSLFFSAFPPPFFFSKLRFPPMAERH</sequence>
<comment type="caution">
    <text evidence="1">The sequence shown here is derived from an EMBL/GenBank/DDBJ whole genome shotgun (WGS) entry which is preliminary data.</text>
</comment>
<protein>
    <recommendedName>
        <fullName evidence="3">Secreted protein</fullName>
    </recommendedName>
</protein>
<evidence type="ECO:0008006" key="3">
    <source>
        <dbReference type="Google" id="ProtNLM"/>
    </source>
</evidence>
<dbReference type="Proteomes" id="UP001432027">
    <property type="component" value="Unassembled WGS sequence"/>
</dbReference>
<dbReference type="AlphaFoldDB" id="A0AAV5TS28"/>